<proteinExistence type="predicted"/>
<dbReference type="InterPro" id="IPR036689">
    <property type="entry name" value="ESAT-6-like_sf"/>
</dbReference>
<keyword evidence="2" id="KW-1185">Reference proteome</keyword>
<organism evidence="1 2">
    <name type="scientific">Kitasatospora nipponensis</name>
    <dbReference type="NCBI Taxonomy" id="258049"/>
    <lineage>
        <taxon>Bacteria</taxon>
        <taxon>Bacillati</taxon>
        <taxon>Actinomycetota</taxon>
        <taxon>Actinomycetes</taxon>
        <taxon>Kitasatosporales</taxon>
        <taxon>Streptomycetaceae</taxon>
        <taxon>Kitasatospora</taxon>
    </lineage>
</organism>
<dbReference type="RefSeq" id="WP_344440558.1">
    <property type="nucleotide sequence ID" value="NZ_BAAALF010000018.1"/>
</dbReference>
<reference evidence="1 2" key="1">
    <citation type="journal article" date="2019" name="Int. J. Syst. Evol. Microbiol.">
        <title>The Global Catalogue of Microorganisms (GCM) 10K type strain sequencing project: providing services to taxonomists for standard genome sequencing and annotation.</title>
        <authorList>
            <consortium name="The Broad Institute Genomics Platform"/>
            <consortium name="The Broad Institute Genome Sequencing Center for Infectious Disease"/>
            <person name="Wu L."/>
            <person name="Ma J."/>
        </authorList>
    </citation>
    <scope>NUCLEOTIDE SEQUENCE [LARGE SCALE GENOMIC DNA]</scope>
    <source>
        <strain evidence="1 2">JCM 13004</strain>
    </source>
</reference>
<evidence type="ECO:0008006" key="3">
    <source>
        <dbReference type="Google" id="ProtNLM"/>
    </source>
</evidence>
<comment type="caution">
    <text evidence="1">The sequence shown here is derived from an EMBL/GenBank/DDBJ whole genome shotgun (WGS) entry which is preliminary data.</text>
</comment>
<accession>A0ABN1W2J6</accession>
<evidence type="ECO:0000313" key="2">
    <source>
        <dbReference type="Proteomes" id="UP001500037"/>
    </source>
</evidence>
<name>A0ABN1W2J6_9ACTN</name>
<gene>
    <name evidence="1" type="ORF">GCM10009665_16210</name>
</gene>
<dbReference type="SUPFAM" id="SSF140453">
    <property type="entry name" value="EsxAB dimer-like"/>
    <property type="match status" value="1"/>
</dbReference>
<dbReference type="Gene3D" id="1.10.287.1060">
    <property type="entry name" value="ESAT-6-like"/>
    <property type="match status" value="1"/>
</dbReference>
<protein>
    <recommendedName>
        <fullName evidence="3">WXG100 family type VII secretion target</fullName>
    </recommendedName>
</protein>
<dbReference type="EMBL" id="BAAALF010000018">
    <property type="protein sequence ID" value="GAA1226426.1"/>
    <property type="molecule type" value="Genomic_DNA"/>
</dbReference>
<sequence>MIQPPPAVYAGSGADATISVDPELLLALSKQVLVQLQGIGSDITTIFTTLKELQLGWAGQTADEAQEFFERLEVCLTALYGAANDKNGEQNSMLGRVAAALDIAGNNYLGAEDAIVDLFYFTGSVSDTSIWNAHNGKGGGGGGDTPITDPNFTAITESY</sequence>
<evidence type="ECO:0000313" key="1">
    <source>
        <dbReference type="EMBL" id="GAA1226426.1"/>
    </source>
</evidence>
<dbReference type="Proteomes" id="UP001500037">
    <property type="component" value="Unassembled WGS sequence"/>
</dbReference>